<dbReference type="Gene3D" id="3.30.1380.10">
    <property type="match status" value="1"/>
</dbReference>
<dbReference type="Pfam" id="PF13539">
    <property type="entry name" value="Peptidase_M15_4"/>
    <property type="match status" value="1"/>
</dbReference>
<sequence length="123" mass="14191">MYNFSERSIKNLKGVHPKLVVLMKEAIKDSPYDFIITEGLRTVERQKELVRTGKSQTMNSYHLRGHAVDIALIVNGTINWEFALYREVANHIKKKAKELGIKITWGGDWKRLKDGPHFQIEGV</sequence>
<reference evidence="1 2" key="1">
    <citation type="submission" date="2016-03" db="EMBL/GenBank/DDBJ databases">
        <title>Comparative genomics of human isolates of Fusobacterium necrophorum.</title>
        <authorList>
            <person name="Jensen A."/>
            <person name="Bank S."/>
            <person name="Andersen P.S."/>
            <person name="Kristensen L.H."/>
            <person name="Prag J."/>
        </authorList>
    </citation>
    <scope>NUCLEOTIDE SEQUENCE [LARGE SCALE GENOMIC DNA]</scope>
    <source>
        <strain evidence="1 2">LS_1264</strain>
    </source>
</reference>
<dbReference type="InterPro" id="IPR009045">
    <property type="entry name" value="Zn_M74/Hedgehog-like"/>
</dbReference>
<dbReference type="SUPFAM" id="SSF55166">
    <property type="entry name" value="Hedgehog/DD-peptidase"/>
    <property type="match status" value="1"/>
</dbReference>
<dbReference type="RefSeq" id="WP_062623695.1">
    <property type="nucleotide sequence ID" value="NZ_CAXOUE010000018.1"/>
</dbReference>
<dbReference type="InterPro" id="IPR039561">
    <property type="entry name" value="Peptidase_M15C"/>
</dbReference>
<organism evidence="1 2">
    <name type="scientific">Fusobacterium necrophorum subsp. funduliforme</name>
    <dbReference type="NCBI Taxonomy" id="143387"/>
    <lineage>
        <taxon>Bacteria</taxon>
        <taxon>Fusobacteriati</taxon>
        <taxon>Fusobacteriota</taxon>
        <taxon>Fusobacteriia</taxon>
        <taxon>Fusobacteriales</taxon>
        <taxon>Fusobacteriaceae</taxon>
        <taxon>Fusobacterium</taxon>
    </lineage>
</organism>
<dbReference type="GeneID" id="75076365"/>
<dbReference type="KEGG" id="fnf:BSQ88_07985"/>
<evidence type="ECO:0000313" key="2">
    <source>
        <dbReference type="Proteomes" id="UP000075816"/>
    </source>
</evidence>
<dbReference type="GO" id="GO:0008233">
    <property type="term" value="F:peptidase activity"/>
    <property type="evidence" value="ECO:0007669"/>
    <property type="project" value="InterPro"/>
</dbReference>
<gene>
    <name evidence="1" type="ORF">A2J07_07135</name>
</gene>
<dbReference type="EMBL" id="LVEA01000075">
    <property type="protein sequence ID" value="KYL01818.1"/>
    <property type="molecule type" value="Genomic_DNA"/>
</dbReference>
<accession>A0A162IKG7</accession>
<dbReference type="CDD" id="cd14845">
    <property type="entry name" value="L-Ala-D-Glu_peptidase_like"/>
    <property type="match status" value="1"/>
</dbReference>
<comment type="caution">
    <text evidence="1">The sequence shown here is derived from an EMBL/GenBank/DDBJ whole genome shotgun (WGS) entry which is preliminary data.</text>
</comment>
<dbReference type="AlphaFoldDB" id="A0A162IKG7"/>
<name>A0A162IKG7_9FUSO</name>
<proteinExistence type="predicted"/>
<dbReference type="Proteomes" id="UP000075816">
    <property type="component" value="Unassembled WGS sequence"/>
</dbReference>
<evidence type="ECO:0000313" key="1">
    <source>
        <dbReference type="EMBL" id="KYL01818.1"/>
    </source>
</evidence>
<protein>
    <submittedName>
        <fullName evidence="1">Peptidase M15</fullName>
    </submittedName>
</protein>